<keyword evidence="1" id="KW-0472">Membrane</keyword>
<dbReference type="InterPro" id="IPR011701">
    <property type="entry name" value="MFS"/>
</dbReference>
<dbReference type="Pfam" id="PF07690">
    <property type="entry name" value="MFS_1"/>
    <property type="match status" value="1"/>
</dbReference>
<evidence type="ECO:0000313" key="4">
    <source>
        <dbReference type="Proteomes" id="UP000256877"/>
    </source>
</evidence>
<gene>
    <name evidence="3" type="ORF">CGL52_08795</name>
</gene>
<protein>
    <recommendedName>
        <fullName evidence="2">Major facilitator superfamily (MFS) profile domain-containing protein</fullName>
    </recommendedName>
</protein>
<evidence type="ECO:0000259" key="2">
    <source>
        <dbReference type="PROSITE" id="PS50850"/>
    </source>
</evidence>
<dbReference type="PROSITE" id="PS50850">
    <property type="entry name" value="MFS"/>
    <property type="match status" value="1"/>
</dbReference>
<feature type="domain" description="Major facilitator superfamily (MFS) profile" evidence="2">
    <location>
        <begin position="67"/>
        <end position="209"/>
    </location>
</feature>
<accession>A0A371R2A3</accession>
<proteinExistence type="predicted"/>
<evidence type="ECO:0000313" key="3">
    <source>
        <dbReference type="EMBL" id="RFA97617.1"/>
    </source>
</evidence>
<comment type="caution">
    <text evidence="3">The sequence shown here is derived from an EMBL/GenBank/DDBJ whole genome shotgun (WGS) entry which is preliminary data.</text>
</comment>
<feature type="transmembrane region" description="Helical" evidence="1">
    <location>
        <begin position="105"/>
        <end position="125"/>
    </location>
</feature>
<feature type="transmembrane region" description="Helical" evidence="1">
    <location>
        <begin position="12"/>
        <end position="34"/>
    </location>
</feature>
<dbReference type="EMBL" id="NMUF01000024">
    <property type="protein sequence ID" value="RFA97617.1"/>
    <property type="molecule type" value="Genomic_DNA"/>
</dbReference>
<evidence type="ECO:0000256" key="1">
    <source>
        <dbReference type="SAM" id="Phobius"/>
    </source>
</evidence>
<feature type="transmembrane region" description="Helical" evidence="1">
    <location>
        <begin position="158"/>
        <end position="181"/>
    </location>
</feature>
<feature type="transmembrane region" description="Helical" evidence="1">
    <location>
        <begin position="132"/>
        <end position="152"/>
    </location>
</feature>
<feature type="transmembrane region" description="Helical" evidence="1">
    <location>
        <begin position="71"/>
        <end position="93"/>
    </location>
</feature>
<dbReference type="InterPro" id="IPR020846">
    <property type="entry name" value="MFS_dom"/>
</dbReference>
<organism evidence="3 4">
    <name type="scientific">Pyrobaculum aerophilum</name>
    <dbReference type="NCBI Taxonomy" id="13773"/>
    <lineage>
        <taxon>Archaea</taxon>
        <taxon>Thermoproteota</taxon>
        <taxon>Thermoprotei</taxon>
        <taxon>Thermoproteales</taxon>
        <taxon>Thermoproteaceae</taxon>
        <taxon>Pyrobaculum</taxon>
    </lineage>
</organism>
<dbReference type="InterPro" id="IPR036259">
    <property type="entry name" value="MFS_trans_sf"/>
</dbReference>
<name>A0A371R2A3_9CREN</name>
<dbReference type="GO" id="GO:0022857">
    <property type="term" value="F:transmembrane transporter activity"/>
    <property type="evidence" value="ECO:0007669"/>
    <property type="project" value="InterPro"/>
</dbReference>
<keyword evidence="1" id="KW-1133">Transmembrane helix</keyword>
<dbReference type="Proteomes" id="UP000256877">
    <property type="component" value="Unassembled WGS sequence"/>
</dbReference>
<dbReference type="Gene3D" id="1.20.1250.20">
    <property type="entry name" value="MFS general substrate transporter like domains"/>
    <property type="match status" value="1"/>
</dbReference>
<sequence length="209" mass="24207">MYFTGLLTSYGFNLAFEILLILTGMLWLLLIYLYREELPKFLGNTILFEEFRHYKLHEVLKYIIHKSTIPAYILIFTEWFALYSILTLVPYVLSRTGYDSHYIGLIFAAEALCYSAMQPLIGYLLDRLTGRGYLLLFTSYVYTILLYIFPYHINNVQIVSLIIVLVGVTSAPFTPVTMYFYSKYAPKIEKLGMTMLITWGSLGALLEIC</sequence>
<dbReference type="AlphaFoldDB" id="A0A371R2A3"/>
<keyword evidence="1" id="KW-0812">Transmembrane</keyword>
<reference evidence="3 4" key="1">
    <citation type="submission" date="2017-07" db="EMBL/GenBank/DDBJ databases">
        <title>Draft genome sequence of aerobic hyperthermophilic archaea, Pyrobaculum aerophilum YKB31 and YKB32.</title>
        <authorList>
            <person name="Mochizuki T."/>
            <person name="Berliner A.J."/>
            <person name="Yoshida-Takashima Y."/>
            <person name="Takaki Y."/>
            <person name="Nunoura T."/>
            <person name="Takai K."/>
        </authorList>
    </citation>
    <scope>NUCLEOTIDE SEQUENCE [LARGE SCALE GENOMIC DNA]</scope>
    <source>
        <strain evidence="3 4">YKB32</strain>
    </source>
</reference>
<dbReference type="SUPFAM" id="SSF103473">
    <property type="entry name" value="MFS general substrate transporter"/>
    <property type="match status" value="1"/>
</dbReference>